<accession>A0AAV7J0N2</accession>
<evidence type="ECO:0000313" key="1">
    <source>
        <dbReference type="EMBL" id="KAH0562625.1"/>
    </source>
</evidence>
<dbReference type="Proteomes" id="UP000826195">
    <property type="component" value="Unassembled WGS sequence"/>
</dbReference>
<keyword evidence="2" id="KW-1185">Reference proteome</keyword>
<gene>
    <name evidence="1" type="ORF">KQX54_000644</name>
</gene>
<protein>
    <submittedName>
        <fullName evidence="1">Uncharacterized protein</fullName>
    </submittedName>
</protein>
<organism evidence="1 2">
    <name type="scientific">Cotesia glomerata</name>
    <name type="common">Lepidopteran parasitic wasp</name>
    <name type="synonym">Apanteles glomeratus</name>
    <dbReference type="NCBI Taxonomy" id="32391"/>
    <lineage>
        <taxon>Eukaryota</taxon>
        <taxon>Metazoa</taxon>
        <taxon>Ecdysozoa</taxon>
        <taxon>Arthropoda</taxon>
        <taxon>Hexapoda</taxon>
        <taxon>Insecta</taxon>
        <taxon>Pterygota</taxon>
        <taxon>Neoptera</taxon>
        <taxon>Endopterygota</taxon>
        <taxon>Hymenoptera</taxon>
        <taxon>Apocrita</taxon>
        <taxon>Ichneumonoidea</taxon>
        <taxon>Braconidae</taxon>
        <taxon>Microgastrinae</taxon>
        <taxon>Cotesia</taxon>
    </lineage>
</organism>
<dbReference type="AlphaFoldDB" id="A0AAV7J0N2"/>
<evidence type="ECO:0000313" key="2">
    <source>
        <dbReference type="Proteomes" id="UP000826195"/>
    </source>
</evidence>
<sequence>MVKINFTESKEMRKETMVDGEESNFVGFVTRIMGITWIENKDRFVFLIFEGVVVRNLMCMDTIFRNIIYQIHLHQIIIIRGSIAWIGVLDLFTNDPLIGDFRFEINATSYVKLIPITLGVQDFPLLPNIKIEIDSENEE</sequence>
<reference evidence="1 2" key="1">
    <citation type="journal article" date="2021" name="J. Hered.">
        <title>A chromosome-level genome assembly of the parasitoid wasp, Cotesia glomerata (Hymenoptera: Braconidae).</title>
        <authorList>
            <person name="Pinto B.J."/>
            <person name="Weis J.J."/>
            <person name="Gamble T."/>
            <person name="Ode P.J."/>
            <person name="Paul R."/>
            <person name="Zaspel J.M."/>
        </authorList>
    </citation>
    <scope>NUCLEOTIDE SEQUENCE [LARGE SCALE GENOMIC DNA]</scope>
    <source>
        <strain evidence="1">CgM1</strain>
    </source>
</reference>
<name>A0AAV7J0N2_COTGL</name>
<proteinExistence type="predicted"/>
<dbReference type="EMBL" id="JAHXZJ010000049">
    <property type="protein sequence ID" value="KAH0562625.1"/>
    <property type="molecule type" value="Genomic_DNA"/>
</dbReference>
<comment type="caution">
    <text evidence="1">The sequence shown here is derived from an EMBL/GenBank/DDBJ whole genome shotgun (WGS) entry which is preliminary data.</text>
</comment>